<dbReference type="InterPro" id="IPR001207">
    <property type="entry name" value="Transposase_mutator"/>
</dbReference>
<dbReference type="EMBL" id="JAEKNQ010000005">
    <property type="protein sequence ID" value="MBJ7601696.1"/>
    <property type="molecule type" value="Genomic_DNA"/>
</dbReference>
<organism evidence="6 7">
    <name type="scientific">Candidatus Dormiibacter inghamiae</name>
    <dbReference type="NCBI Taxonomy" id="3127013"/>
    <lineage>
        <taxon>Bacteria</taxon>
        <taxon>Bacillati</taxon>
        <taxon>Candidatus Dormiibacterota</taxon>
        <taxon>Candidatus Dormibacteria</taxon>
        <taxon>Candidatus Dormibacterales</taxon>
        <taxon>Candidatus Dormibacteraceae</taxon>
        <taxon>Candidatus Dormiibacter</taxon>
    </lineage>
</organism>
<reference evidence="6 7" key="1">
    <citation type="submission" date="2020-10" db="EMBL/GenBank/DDBJ databases">
        <title>Ca. Dormibacterota MAGs.</title>
        <authorList>
            <person name="Montgomery K."/>
        </authorList>
    </citation>
    <scope>NUCLEOTIDE SEQUENCE [LARGE SCALE GENOMIC DNA]</scope>
    <source>
        <strain evidence="6">SC8811_S16_3</strain>
    </source>
</reference>
<dbReference type="GO" id="GO:0006313">
    <property type="term" value="P:DNA transposition"/>
    <property type="evidence" value="ECO:0007669"/>
    <property type="project" value="InterPro"/>
</dbReference>
<evidence type="ECO:0000313" key="6">
    <source>
        <dbReference type="EMBL" id="MBJ7601696.1"/>
    </source>
</evidence>
<evidence type="ECO:0000256" key="2">
    <source>
        <dbReference type="ARBA" id="ARBA00010961"/>
    </source>
</evidence>
<evidence type="ECO:0000256" key="4">
    <source>
        <dbReference type="ARBA" id="ARBA00023125"/>
    </source>
</evidence>
<name>A0A934KE66_9BACT</name>
<evidence type="ECO:0000256" key="3">
    <source>
        <dbReference type="ARBA" id="ARBA00022578"/>
    </source>
</evidence>
<gene>
    <name evidence="6" type="ORF">JF888_00625</name>
</gene>
<sequence>MVGIFPNRQSLLRLVGAVLEEQNDEWAVGRRYFSHESMDKLFQPTNEEVVRQLLELESA</sequence>
<dbReference type="GO" id="GO:0003677">
    <property type="term" value="F:DNA binding"/>
    <property type="evidence" value="ECO:0007669"/>
    <property type="project" value="UniProtKB-KW"/>
</dbReference>
<evidence type="ECO:0000256" key="5">
    <source>
        <dbReference type="ARBA" id="ARBA00023172"/>
    </source>
</evidence>
<evidence type="ECO:0000256" key="1">
    <source>
        <dbReference type="ARBA" id="ARBA00002190"/>
    </source>
</evidence>
<comment type="function">
    <text evidence="1">Required for the transposition of the insertion element.</text>
</comment>
<accession>A0A934KE66</accession>
<protein>
    <submittedName>
        <fullName evidence="6">Transposase</fullName>
    </submittedName>
</protein>
<comment type="caution">
    <text evidence="6">The sequence shown here is derived from an EMBL/GenBank/DDBJ whole genome shotgun (WGS) entry which is preliminary data.</text>
</comment>
<dbReference type="AlphaFoldDB" id="A0A934KE66"/>
<keyword evidence="4" id="KW-0238">DNA-binding</keyword>
<dbReference type="GO" id="GO:0004803">
    <property type="term" value="F:transposase activity"/>
    <property type="evidence" value="ECO:0007669"/>
    <property type="project" value="InterPro"/>
</dbReference>
<keyword evidence="3" id="KW-0815">Transposition</keyword>
<evidence type="ECO:0000313" key="7">
    <source>
        <dbReference type="Proteomes" id="UP000620075"/>
    </source>
</evidence>
<comment type="similarity">
    <text evidence="2">Belongs to the transposase mutator family.</text>
</comment>
<proteinExistence type="inferred from homology"/>
<keyword evidence="5" id="KW-0233">DNA recombination</keyword>
<dbReference type="Pfam" id="PF00872">
    <property type="entry name" value="Transposase_mut"/>
    <property type="match status" value="1"/>
</dbReference>
<dbReference type="Proteomes" id="UP000620075">
    <property type="component" value="Unassembled WGS sequence"/>
</dbReference>